<reference evidence="1" key="1">
    <citation type="submission" date="2018-10" db="EMBL/GenBank/DDBJ databases">
        <title>Population genomic analysis revealed the cold adaptation of white poplar.</title>
        <authorList>
            <person name="Liu Y.-J."/>
        </authorList>
    </citation>
    <scope>NUCLEOTIDE SEQUENCE [LARGE SCALE GENOMIC DNA]</scope>
    <source>
        <strain evidence="1">PAL-ZL1</strain>
    </source>
</reference>
<proteinExistence type="predicted"/>
<protein>
    <submittedName>
        <fullName evidence="1">Uncharacterized protein</fullName>
    </submittedName>
</protein>
<organism evidence="1">
    <name type="scientific">Populus alba</name>
    <name type="common">White poplar</name>
    <dbReference type="NCBI Taxonomy" id="43335"/>
    <lineage>
        <taxon>Eukaryota</taxon>
        <taxon>Viridiplantae</taxon>
        <taxon>Streptophyta</taxon>
        <taxon>Embryophyta</taxon>
        <taxon>Tracheophyta</taxon>
        <taxon>Spermatophyta</taxon>
        <taxon>Magnoliopsida</taxon>
        <taxon>eudicotyledons</taxon>
        <taxon>Gunneridae</taxon>
        <taxon>Pentapetalae</taxon>
        <taxon>rosids</taxon>
        <taxon>fabids</taxon>
        <taxon>Malpighiales</taxon>
        <taxon>Salicaceae</taxon>
        <taxon>Saliceae</taxon>
        <taxon>Populus</taxon>
    </lineage>
</organism>
<name>A0A4U5Q842_POPAL</name>
<comment type="caution">
    <text evidence="1">The sequence shown here is derived from an EMBL/GenBank/DDBJ whole genome shotgun (WGS) entry which is preliminary data.</text>
</comment>
<gene>
    <name evidence="1" type="ORF">D5086_0000127700</name>
</gene>
<accession>A0A4U5Q842</accession>
<dbReference type="AlphaFoldDB" id="A0A4U5Q842"/>
<sequence length="119" mass="13183">MSSGDRPRLLVLGAEGMTGVEEGLRAKVRHVDSMIGNFHLPPSFLHWLSRPPLPWMGDRRAPFKSPSSSLRPPSLVQMGIVAKMAGGSVGSKMEVTVAERLVWWSLQMRSGEERWSSDL</sequence>
<dbReference type="EMBL" id="RCHU01000376">
    <property type="protein sequence ID" value="TKS05981.1"/>
    <property type="molecule type" value="Genomic_DNA"/>
</dbReference>
<evidence type="ECO:0000313" key="1">
    <source>
        <dbReference type="EMBL" id="TKS05981.1"/>
    </source>
</evidence>